<dbReference type="EMBL" id="NAJO01000009">
    <property type="protein sequence ID" value="OQO10093.1"/>
    <property type="molecule type" value="Genomic_DNA"/>
</dbReference>
<name>A0A1V8TFE1_9PEZI</name>
<accession>A0A1V8TFE1</accession>
<feature type="compositionally biased region" description="Basic and acidic residues" evidence="1">
    <location>
        <begin position="25"/>
        <end position="72"/>
    </location>
</feature>
<organism evidence="2 3">
    <name type="scientific">Cryoendolithus antarcticus</name>
    <dbReference type="NCBI Taxonomy" id="1507870"/>
    <lineage>
        <taxon>Eukaryota</taxon>
        <taxon>Fungi</taxon>
        <taxon>Dikarya</taxon>
        <taxon>Ascomycota</taxon>
        <taxon>Pezizomycotina</taxon>
        <taxon>Dothideomycetes</taxon>
        <taxon>Dothideomycetidae</taxon>
        <taxon>Cladosporiales</taxon>
        <taxon>Cladosporiaceae</taxon>
        <taxon>Cryoendolithus</taxon>
    </lineage>
</organism>
<comment type="caution">
    <text evidence="2">The sequence shown here is derived from an EMBL/GenBank/DDBJ whole genome shotgun (WGS) entry which is preliminary data.</text>
</comment>
<evidence type="ECO:0000313" key="3">
    <source>
        <dbReference type="Proteomes" id="UP000192596"/>
    </source>
</evidence>
<feature type="region of interest" description="Disordered" evidence="1">
    <location>
        <begin position="86"/>
        <end position="109"/>
    </location>
</feature>
<dbReference type="Proteomes" id="UP000192596">
    <property type="component" value="Unassembled WGS sequence"/>
</dbReference>
<dbReference type="InParanoid" id="A0A1V8TFE1"/>
<feature type="region of interest" description="Disordered" evidence="1">
    <location>
        <begin position="17"/>
        <end position="72"/>
    </location>
</feature>
<evidence type="ECO:0000256" key="1">
    <source>
        <dbReference type="SAM" id="MobiDB-lite"/>
    </source>
</evidence>
<reference evidence="3" key="1">
    <citation type="submission" date="2017-03" db="EMBL/GenBank/DDBJ databases">
        <title>Genomes of endolithic fungi from Antarctica.</title>
        <authorList>
            <person name="Coleine C."/>
            <person name="Masonjones S."/>
            <person name="Stajich J.E."/>
        </authorList>
    </citation>
    <scope>NUCLEOTIDE SEQUENCE [LARGE SCALE GENOMIC DNA]</scope>
    <source>
        <strain evidence="3">CCFEE 5527</strain>
    </source>
</reference>
<feature type="compositionally biased region" description="Basic and acidic residues" evidence="1">
    <location>
        <begin position="93"/>
        <end position="109"/>
    </location>
</feature>
<evidence type="ECO:0000313" key="2">
    <source>
        <dbReference type="EMBL" id="OQO10093.1"/>
    </source>
</evidence>
<gene>
    <name evidence="2" type="ORF">B0A48_04450</name>
</gene>
<proteinExistence type="predicted"/>
<protein>
    <submittedName>
        <fullName evidence="2">Uncharacterized protein</fullName>
    </submittedName>
</protein>
<dbReference type="AlphaFoldDB" id="A0A1V8TFE1"/>
<keyword evidence="3" id="KW-1185">Reference proteome</keyword>
<sequence>MPPPPPQLAEFLRQLAANGPWPPSHDPDNATRARFDQDEAAHHREMERRQQAIEARRTEREQQMEGGRLEMVHERELANITLQRAKYIYGSKGPDREVEGEGRDRERGA</sequence>